<dbReference type="PANTHER" id="PTHR13794">
    <property type="entry name" value="ENOLASE SUPERFAMILY, MANDELATE RACEMASE"/>
    <property type="match status" value="1"/>
</dbReference>
<dbReference type="GO" id="GO:0000287">
    <property type="term" value="F:magnesium ion binding"/>
    <property type="evidence" value="ECO:0007669"/>
    <property type="project" value="TreeGrafter"/>
</dbReference>
<keyword evidence="2" id="KW-0479">Metal-binding</keyword>
<dbReference type="RefSeq" id="WP_138572421.1">
    <property type="nucleotide sequence ID" value="NZ_CP040818.1"/>
</dbReference>
<dbReference type="EMBL" id="CP040818">
    <property type="protein sequence ID" value="QDL91538.1"/>
    <property type="molecule type" value="Genomic_DNA"/>
</dbReference>
<evidence type="ECO:0000256" key="1">
    <source>
        <dbReference type="ARBA" id="ARBA00001946"/>
    </source>
</evidence>
<organism evidence="5 6">
    <name type="scientific">Paroceanicella profunda</name>
    <dbReference type="NCBI Taxonomy" id="2579971"/>
    <lineage>
        <taxon>Bacteria</taxon>
        <taxon>Pseudomonadati</taxon>
        <taxon>Pseudomonadota</taxon>
        <taxon>Alphaproteobacteria</taxon>
        <taxon>Rhodobacterales</taxon>
        <taxon>Paracoccaceae</taxon>
        <taxon>Paroceanicella</taxon>
    </lineage>
</organism>
<dbReference type="OrthoDB" id="9802699at2"/>
<dbReference type="InterPro" id="IPR029017">
    <property type="entry name" value="Enolase-like_N"/>
</dbReference>
<dbReference type="GO" id="GO:0016853">
    <property type="term" value="F:isomerase activity"/>
    <property type="evidence" value="ECO:0007669"/>
    <property type="project" value="InterPro"/>
</dbReference>
<sequence length="378" mass="40523">MSRIAEVSVHLLDAALDAPFQSATGQFDRRQHCLVEITCEDGTTGWGECLGPARPNAAMVRAMRPLLIGQEAGRIEPLWLGLYNAFRDQGQTGLTVTALSGIDIALWDIAGKRFGVPCHALLGGAFRTEVPAYATGGFRRLKPGRPAYLAEETAGYVAEGFGAVKIKIGYDVAEDIEAIHAVRAAIGPDIGFMIDANHGYDAIEALKLARAVAECDIGWFEEPVVPEDFDGYKALRAGQPIPVAGGETWHTRWGFARAIAARVVDILQPDVCGMGGLSEAKKVSDMASAASIRVIPHCWGTGVAVAAGLQYLAILPDYPSRHEPRQPMLEFDQTPNPFRMAVLKTPITHTGGIVKVPDGPGLGIEIDRDALARFAMEA</sequence>
<dbReference type="SFLD" id="SFLDG00179">
    <property type="entry name" value="mandelate_racemase"/>
    <property type="match status" value="1"/>
</dbReference>
<dbReference type="InterPro" id="IPR013342">
    <property type="entry name" value="Mandelate_racemase_C"/>
</dbReference>
<evidence type="ECO:0000256" key="2">
    <source>
        <dbReference type="ARBA" id="ARBA00022723"/>
    </source>
</evidence>
<proteinExistence type="predicted"/>
<dbReference type="KEGG" id="ppru:FDP22_06925"/>
<evidence type="ECO:0000256" key="3">
    <source>
        <dbReference type="ARBA" id="ARBA00022842"/>
    </source>
</evidence>
<dbReference type="SFLD" id="SFLDF00553">
    <property type="entry name" value="galactarolactone_cycloisomeras"/>
    <property type="match status" value="1"/>
</dbReference>
<dbReference type="InterPro" id="IPR046945">
    <property type="entry name" value="RHMD-like"/>
</dbReference>
<dbReference type="Gene3D" id="3.20.20.120">
    <property type="entry name" value="Enolase-like C-terminal domain"/>
    <property type="match status" value="1"/>
</dbReference>
<comment type="cofactor">
    <cofactor evidence="1">
        <name>Mg(2+)</name>
        <dbReference type="ChEBI" id="CHEBI:18420"/>
    </cofactor>
</comment>
<dbReference type="SUPFAM" id="SSF51604">
    <property type="entry name" value="Enolase C-terminal domain-like"/>
    <property type="match status" value="1"/>
</dbReference>
<dbReference type="SMART" id="SM00922">
    <property type="entry name" value="MR_MLE"/>
    <property type="match status" value="1"/>
</dbReference>
<reference evidence="5 6" key="1">
    <citation type="submission" date="2019-06" db="EMBL/GenBank/DDBJ databases">
        <title>Genome sequence of Rhodobacteraceae bacterium D4M1.</title>
        <authorList>
            <person name="Cao J."/>
        </authorList>
    </citation>
    <scope>NUCLEOTIDE SEQUENCE [LARGE SCALE GENOMIC DNA]</scope>
    <source>
        <strain evidence="5 6">D4M1</strain>
    </source>
</reference>
<dbReference type="InterPro" id="IPR036849">
    <property type="entry name" value="Enolase-like_C_sf"/>
</dbReference>
<dbReference type="InterPro" id="IPR029065">
    <property type="entry name" value="Enolase_C-like"/>
</dbReference>
<dbReference type="Proteomes" id="UP000305888">
    <property type="component" value="Chromosome"/>
</dbReference>
<feature type="domain" description="Mandelate racemase/muconate lactonizing enzyme C-terminal" evidence="4">
    <location>
        <begin position="146"/>
        <end position="242"/>
    </location>
</feature>
<dbReference type="GO" id="GO:0016052">
    <property type="term" value="P:carbohydrate catabolic process"/>
    <property type="evidence" value="ECO:0007669"/>
    <property type="project" value="TreeGrafter"/>
</dbReference>
<evidence type="ECO:0000313" key="6">
    <source>
        <dbReference type="Proteomes" id="UP000305888"/>
    </source>
</evidence>
<protein>
    <submittedName>
        <fullName evidence="5">Mandelate racemase/muconate lactonizing enzyme family protein</fullName>
    </submittedName>
</protein>
<dbReference type="Gene3D" id="3.30.390.10">
    <property type="entry name" value="Enolase-like, N-terminal domain"/>
    <property type="match status" value="1"/>
</dbReference>
<dbReference type="Pfam" id="PF13378">
    <property type="entry name" value="MR_MLE_C"/>
    <property type="match status" value="1"/>
</dbReference>
<keyword evidence="6" id="KW-1185">Reference proteome</keyword>
<dbReference type="InterPro" id="IPR034618">
    <property type="entry name" value="GLI"/>
</dbReference>
<dbReference type="SFLD" id="SFLDS00001">
    <property type="entry name" value="Enolase"/>
    <property type="match status" value="1"/>
</dbReference>
<dbReference type="GO" id="GO:0016836">
    <property type="term" value="F:hydro-lyase activity"/>
    <property type="evidence" value="ECO:0007669"/>
    <property type="project" value="TreeGrafter"/>
</dbReference>
<dbReference type="SUPFAM" id="SSF54826">
    <property type="entry name" value="Enolase N-terminal domain-like"/>
    <property type="match status" value="1"/>
</dbReference>
<dbReference type="Pfam" id="PF02746">
    <property type="entry name" value="MR_MLE_N"/>
    <property type="match status" value="1"/>
</dbReference>
<dbReference type="AlphaFoldDB" id="A0A5B8FH29"/>
<dbReference type="PANTHER" id="PTHR13794:SF58">
    <property type="entry name" value="MITOCHONDRIAL ENOLASE SUPERFAMILY MEMBER 1"/>
    <property type="match status" value="1"/>
</dbReference>
<evidence type="ECO:0000259" key="4">
    <source>
        <dbReference type="SMART" id="SM00922"/>
    </source>
</evidence>
<dbReference type="InterPro" id="IPR013341">
    <property type="entry name" value="Mandelate_racemase_N_dom"/>
</dbReference>
<name>A0A5B8FH29_9RHOB</name>
<gene>
    <name evidence="5" type="ORF">FDP22_06925</name>
</gene>
<accession>A0A5B8FH29</accession>
<dbReference type="CDD" id="cd03316">
    <property type="entry name" value="MR_like"/>
    <property type="match status" value="1"/>
</dbReference>
<keyword evidence="3" id="KW-0460">Magnesium</keyword>
<evidence type="ECO:0000313" key="5">
    <source>
        <dbReference type="EMBL" id="QDL91538.1"/>
    </source>
</evidence>